<feature type="region of interest" description="Disordered" evidence="1">
    <location>
        <begin position="1"/>
        <end position="54"/>
    </location>
</feature>
<feature type="compositionally biased region" description="Polar residues" evidence="1">
    <location>
        <begin position="1"/>
        <end position="16"/>
    </location>
</feature>
<proteinExistence type="predicted"/>
<evidence type="ECO:0000256" key="1">
    <source>
        <dbReference type="SAM" id="MobiDB-lite"/>
    </source>
</evidence>
<dbReference type="EMBL" id="BLXT01002992">
    <property type="protein sequence ID" value="GFN99384.1"/>
    <property type="molecule type" value="Genomic_DNA"/>
</dbReference>
<organism evidence="2 3">
    <name type="scientific">Plakobranchus ocellatus</name>
    <dbReference type="NCBI Taxonomy" id="259542"/>
    <lineage>
        <taxon>Eukaryota</taxon>
        <taxon>Metazoa</taxon>
        <taxon>Spiralia</taxon>
        <taxon>Lophotrochozoa</taxon>
        <taxon>Mollusca</taxon>
        <taxon>Gastropoda</taxon>
        <taxon>Heterobranchia</taxon>
        <taxon>Euthyneura</taxon>
        <taxon>Panpulmonata</taxon>
        <taxon>Sacoglossa</taxon>
        <taxon>Placobranchoidea</taxon>
        <taxon>Plakobranchidae</taxon>
        <taxon>Plakobranchus</taxon>
    </lineage>
</organism>
<evidence type="ECO:0000313" key="2">
    <source>
        <dbReference type="EMBL" id="GFN99384.1"/>
    </source>
</evidence>
<dbReference type="Proteomes" id="UP000735302">
    <property type="component" value="Unassembled WGS sequence"/>
</dbReference>
<protein>
    <submittedName>
        <fullName evidence="2">Uncharacterized protein</fullName>
    </submittedName>
</protein>
<reference evidence="2 3" key="1">
    <citation type="journal article" date="2021" name="Elife">
        <title>Chloroplast acquisition without the gene transfer in kleptoplastic sea slugs, Plakobranchus ocellatus.</title>
        <authorList>
            <person name="Maeda T."/>
            <person name="Takahashi S."/>
            <person name="Yoshida T."/>
            <person name="Shimamura S."/>
            <person name="Takaki Y."/>
            <person name="Nagai Y."/>
            <person name="Toyoda A."/>
            <person name="Suzuki Y."/>
            <person name="Arimoto A."/>
            <person name="Ishii H."/>
            <person name="Satoh N."/>
            <person name="Nishiyama T."/>
            <person name="Hasebe M."/>
            <person name="Maruyama T."/>
            <person name="Minagawa J."/>
            <person name="Obokata J."/>
            <person name="Shigenobu S."/>
        </authorList>
    </citation>
    <scope>NUCLEOTIDE SEQUENCE [LARGE SCALE GENOMIC DNA]</scope>
</reference>
<comment type="caution">
    <text evidence="2">The sequence shown here is derived from an EMBL/GenBank/DDBJ whole genome shotgun (WGS) entry which is preliminary data.</text>
</comment>
<dbReference type="AlphaFoldDB" id="A0AAV3ZXL8"/>
<evidence type="ECO:0000313" key="3">
    <source>
        <dbReference type="Proteomes" id="UP000735302"/>
    </source>
</evidence>
<accession>A0AAV3ZXL8</accession>
<gene>
    <name evidence="2" type="ORF">PoB_002589000</name>
</gene>
<name>A0AAV3ZXL8_9GAST</name>
<sequence length="76" mass="8331">MWNWQDLPTASSSTGPKGTLKKELSHGTAHQPTDSILMRGKGGAGISKHNPTLFNNPLSRVQILPPKFDHMRANNL</sequence>
<keyword evidence="3" id="KW-1185">Reference proteome</keyword>